<accession>A0A1W2CAF6</accession>
<dbReference type="CDD" id="cd07377">
    <property type="entry name" value="WHTH_GntR"/>
    <property type="match status" value="1"/>
</dbReference>
<dbReference type="AlphaFoldDB" id="A0A1W2CAF6"/>
<dbReference type="InterPro" id="IPR036388">
    <property type="entry name" value="WH-like_DNA-bd_sf"/>
</dbReference>
<dbReference type="InterPro" id="IPR011663">
    <property type="entry name" value="UTRA"/>
</dbReference>
<gene>
    <name evidence="6" type="ORF">SAMN02746065_11145</name>
</gene>
<dbReference type="Pfam" id="PF00392">
    <property type="entry name" value="GntR"/>
    <property type="match status" value="1"/>
</dbReference>
<feature type="domain" description="HTH gntR-type" evidence="5">
    <location>
        <begin position="1"/>
        <end position="46"/>
    </location>
</feature>
<evidence type="ECO:0000259" key="5">
    <source>
        <dbReference type="PROSITE" id="PS50949"/>
    </source>
</evidence>
<name>A0A1W2CAF6_9BACT</name>
<reference evidence="6 7" key="1">
    <citation type="submission" date="2017-04" db="EMBL/GenBank/DDBJ databases">
        <authorList>
            <person name="Afonso C.L."/>
            <person name="Miller P.J."/>
            <person name="Scott M.A."/>
            <person name="Spackman E."/>
            <person name="Goraichik I."/>
            <person name="Dimitrov K.M."/>
            <person name="Suarez D.L."/>
            <person name="Swayne D.E."/>
        </authorList>
    </citation>
    <scope>NUCLEOTIDE SEQUENCE [LARGE SCALE GENOMIC DNA]</scope>
    <source>
        <strain evidence="6 7">DSM 3385</strain>
    </source>
</reference>
<dbReference type="GO" id="GO:0003677">
    <property type="term" value="F:DNA binding"/>
    <property type="evidence" value="ECO:0007669"/>
    <property type="project" value="UniProtKB-UniRule"/>
</dbReference>
<dbReference type="PANTHER" id="PTHR44846">
    <property type="entry name" value="MANNOSYL-D-GLYCERATE TRANSPORT/METABOLISM SYSTEM REPRESSOR MNGR-RELATED"/>
    <property type="match status" value="1"/>
</dbReference>
<evidence type="ECO:0000313" key="6">
    <source>
        <dbReference type="EMBL" id="SMC82173.1"/>
    </source>
</evidence>
<evidence type="ECO:0000256" key="3">
    <source>
        <dbReference type="ARBA" id="ARBA00023163"/>
    </source>
</evidence>
<dbReference type="GO" id="GO:0003700">
    <property type="term" value="F:DNA-binding transcription factor activity"/>
    <property type="evidence" value="ECO:0007669"/>
    <property type="project" value="UniProtKB-UniRule"/>
</dbReference>
<dbReference type="Gene3D" id="1.10.10.10">
    <property type="entry name" value="Winged helix-like DNA-binding domain superfamily/Winged helix DNA-binding domain"/>
    <property type="match status" value="1"/>
</dbReference>
<dbReference type="GO" id="GO:0006547">
    <property type="term" value="P:L-histidine metabolic process"/>
    <property type="evidence" value="ECO:0007669"/>
    <property type="project" value="UniProtKB-UniRule"/>
</dbReference>
<dbReference type="PANTHER" id="PTHR44846:SF16">
    <property type="entry name" value="TRANSCRIPTIONAL REGULATOR PHNF-RELATED"/>
    <property type="match status" value="1"/>
</dbReference>
<dbReference type="InterPro" id="IPR036390">
    <property type="entry name" value="WH_DNA-bd_sf"/>
</dbReference>
<dbReference type="InterPro" id="IPR010248">
    <property type="entry name" value="His_ut_repres"/>
</dbReference>
<keyword evidence="1" id="KW-0805">Transcription regulation</keyword>
<dbReference type="GO" id="GO:0045892">
    <property type="term" value="P:negative regulation of DNA-templated transcription"/>
    <property type="evidence" value="ECO:0007669"/>
    <property type="project" value="UniProtKB-UniRule"/>
</dbReference>
<protein>
    <recommendedName>
        <fullName evidence="4">Histidine utilization repressor</fullName>
    </recommendedName>
</protein>
<dbReference type="PROSITE" id="PS50949">
    <property type="entry name" value="HTH_GNTR"/>
    <property type="match status" value="1"/>
</dbReference>
<dbReference type="SUPFAM" id="SSF46785">
    <property type="entry name" value="Winged helix' DNA-binding domain"/>
    <property type="match status" value="1"/>
</dbReference>
<evidence type="ECO:0000313" key="7">
    <source>
        <dbReference type="Proteomes" id="UP000192418"/>
    </source>
</evidence>
<dbReference type="InterPro" id="IPR050679">
    <property type="entry name" value="Bact_HTH_transcr_reg"/>
</dbReference>
<evidence type="ECO:0000256" key="4">
    <source>
        <dbReference type="NCBIfam" id="TIGR02018"/>
    </source>
</evidence>
<dbReference type="Gene3D" id="3.40.1410.10">
    <property type="entry name" value="Chorismate lyase-like"/>
    <property type="match status" value="1"/>
</dbReference>
<dbReference type="PRINTS" id="PR00035">
    <property type="entry name" value="HTHGNTR"/>
</dbReference>
<dbReference type="NCBIfam" id="TIGR02018">
    <property type="entry name" value="his_ut_repres"/>
    <property type="match status" value="1"/>
</dbReference>
<keyword evidence="3" id="KW-0804">Transcription</keyword>
<evidence type="ECO:0000256" key="1">
    <source>
        <dbReference type="ARBA" id="ARBA00023015"/>
    </source>
</evidence>
<sequence length="212" mass="24311">MKIDSENSLVKTMGVSRMTVNRALRELTAEGKLVRLQGVGTFVARHKPQTELLRIRSIAREIIERGGEHSCDIHLLQQEKISPKVASDMKLRLNMPVYHAILVHRDNGVPIQLEDRYINPVVAPDFLKQDFTRITPSDYLQAICPAMEVEHVIEAMMPDKWSRELLEISRAEPCLILHRRTWINSTVATQNRFIYPGSRHKIGSRFYPSCAT</sequence>
<dbReference type="STRING" id="1121400.SAMN02746065_11145"/>
<dbReference type="EMBL" id="FWXY01000011">
    <property type="protein sequence ID" value="SMC82173.1"/>
    <property type="molecule type" value="Genomic_DNA"/>
</dbReference>
<dbReference type="SMART" id="SM00866">
    <property type="entry name" value="UTRA"/>
    <property type="match status" value="1"/>
</dbReference>
<dbReference type="SMART" id="SM00345">
    <property type="entry name" value="HTH_GNTR"/>
    <property type="match status" value="1"/>
</dbReference>
<dbReference type="Pfam" id="PF07702">
    <property type="entry name" value="UTRA"/>
    <property type="match status" value="1"/>
</dbReference>
<organism evidence="6 7">
    <name type="scientific">Desulfocicer vacuolatum DSM 3385</name>
    <dbReference type="NCBI Taxonomy" id="1121400"/>
    <lineage>
        <taxon>Bacteria</taxon>
        <taxon>Pseudomonadati</taxon>
        <taxon>Thermodesulfobacteriota</taxon>
        <taxon>Desulfobacteria</taxon>
        <taxon>Desulfobacterales</taxon>
        <taxon>Desulfobacteraceae</taxon>
        <taxon>Desulfocicer</taxon>
    </lineage>
</organism>
<dbReference type="InterPro" id="IPR028978">
    <property type="entry name" value="Chorismate_lyase_/UTRA_dom_sf"/>
</dbReference>
<dbReference type="SUPFAM" id="SSF64288">
    <property type="entry name" value="Chorismate lyase-like"/>
    <property type="match status" value="1"/>
</dbReference>
<dbReference type="Proteomes" id="UP000192418">
    <property type="component" value="Unassembled WGS sequence"/>
</dbReference>
<proteinExistence type="predicted"/>
<keyword evidence="7" id="KW-1185">Reference proteome</keyword>
<dbReference type="InterPro" id="IPR000524">
    <property type="entry name" value="Tscrpt_reg_HTH_GntR"/>
</dbReference>
<keyword evidence="2" id="KW-0238">DNA-binding</keyword>
<evidence type="ECO:0000256" key="2">
    <source>
        <dbReference type="ARBA" id="ARBA00023125"/>
    </source>
</evidence>